<dbReference type="InterPro" id="IPR012334">
    <property type="entry name" value="Pectin_lyas_fold"/>
</dbReference>
<dbReference type="RefSeq" id="WP_345630044.1">
    <property type="nucleotide sequence ID" value="NZ_BAABJQ010000007.1"/>
</dbReference>
<keyword evidence="2" id="KW-1185">Reference proteome</keyword>
<sequence>MTEPTTTASRRLVEVSAYGADPTGQRDSSGAVRDAIAAARQAGGPVTIRFAPGTYAFWASAATRRELYVSNTVGVDPRYREKAIGILLEGFDDVEIDGGGALFEYHGRQTTIAVIDGGRADLHDFTVDMVQPTVVELTVRQVGIAEGRPFRVVSVPSETDVRPNGRTVTWMGEIDPSTGDPAWTGEGALDYCQVLDPRANRTWRTECPLFEHVERVTSTPDGLRIDYRPDAAVPGDQGLVYQLRHTDRDHPGVFVLESGWARFRDVRFGYLHGFGLLAQSGGDLLVQGCTFATREGTGRTTAGFADFVQASGLRGQVVVEDCRFDGAHDDAINVHGLYLRVDRVDGDELDVSYPHPETAGFPQFSVGELCEIVKVDDGAVVATGVEVLAVDGPSGRDHAHDLTRMRIRCAGPLPEAVATSAPGELAVENITRTPAVTVRRSIFENLPTRGALVSTRKPILIEDCVFRGLGMAGVLITAEAGSYWETGPVTDCTIRGNRFEDLGGPAVLVSPGQVSTEDASIHRDIRIVDNQVDNCAPWPHDGEEPGAEAGNWIVDATSVANLVVADNTTAGDVLSVRLDHCPDARVSAGSGGQIRITGPDAKAS</sequence>
<dbReference type="InterPro" id="IPR006626">
    <property type="entry name" value="PbH1"/>
</dbReference>
<evidence type="ECO:0008006" key="3">
    <source>
        <dbReference type="Google" id="ProtNLM"/>
    </source>
</evidence>
<gene>
    <name evidence="1" type="ORF">GCM10023322_30280</name>
</gene>
<protein>
    <recommendedName>
        <fullName evidence="3">Right handed beta helix region</fullName>
    </recommendedName>
</protein>
<reference evidence="2" key="1">
    <citation type="journal article" date="2019" name="Int. J. Syst. Evol. Microbiol.">
        <title>The Global Catalogue of Microorganisms (GCM) 10K type strain sequencing project: providing services to taxonomists for standard genome sequencing and annotation.</title>
        <authorList>
            <consortium name="The Broad Institute Genomics Platform"/>
            <consortium name="The Broad Institute Genome Sequencing Center for Infectious Disease"/>
            <person name="Wu L."/>
            <person name="Ma J."/>
        </authorList>
    </citation>
    <scope>NUCLEOTIDE SEQUENCE [LARGE SCALE GENOMIC DNA]</scope>
    <source>
        <strain evidence="2">JCM 18304</strain>
    </source>
</reference>
<proteinExistence type="predicted"/>
<evidence type="ECO:0000313" key="1">
    <source>
        <dbReference type="EMBL" id="GAA5185704.1"/>
    </source>
</evidence>
<dbReference type="InterPro" id="IPR011050">
    <property type="entry name" value="Pectin_lyase_fold/virulence"/>
</dbReference>
<evidence type="ECO:0000313" key="2">
    <source>
        <dbReference type="Proteomes" id="UP001501570"/>
    </source>
</evidence>
<name>A0ABP9RRI1_9ACTN</name>
<organism evidence="1 2">
    <name type="scientific">Rugosimonospora acidiphila</name>
    <dbReference type="NCBI Taxonomy" id="556531"/>
    <lineage>
        <taxon>Bacteria</taxon>
        <taxon>Bacillati</taxon>
        <taxon>Actinomycetota</taxon>
        <taxon>Actinomycetes</taxon>
        <taxon>Micromonosporales</taxon>
        <taxon>Micromonosporaceae</taxon>
        <taxon>Rugosimonospora</taxon>
    </lineage>
</organism>
<dbReference type="Proteomes" id="UP001501570">
    <property type="component" value="Unassembled WGS sequence"/>
</dbReference>
<dbReference type="EMBL" id="BAABJQ010000007">
    <property type="protein sequence ID" value="GAA5185704.1"/>
    <property type="molecule type" value="Genomic_DNA"/>
</dbReference>
<dbReference type="SMART" id="SM00710">
    <property type="entry name" value="PbH1"/>
    <property type="match status" value="4"/>
</dbReference>
<dbReference type="Gene3D" id="2.160.20.10">
    <property type="entry name" value="Single-stranded right-handed beta-helix, Pectin lyase-like"/>
    <property type="match status" value="2"/>
</dbReference>
<dbReference type="SUPFAM" id="SSF51126">
    <property type="entry name" value="Pectin lyase-like"/>
    <property type="match status" value="1"/>
</dbReference>
<accession>A0ABP9RRI1</accession>
<comment type="caution">
    <text evidence="1">The sequence shown here is derived from an EMBL/GenBank/DDBJ whole genome shotgun (WGS) entry which is preliminary data.</text>
</comment>